<sequence length="310" mass="35873">MPRAHASDGVDEKRLERRKYQTFLHHEKKSYIQQMAELLLPPDMINQDTRIVLRAIREILEKKFPEKIGKENGCLFRRTVEFDGFRKSIWAPCDPSKNAQLFEAKNGGVKNYRVKVEVKEEPDSGDNISLQKVNPMIKTELNPEEPNVDHINPLMQVAPPPVQQVYHFPFHYNPGVLHFFNSMLHPPPNPTLMFDAVYPEQRDVFGNISFHQKLEYDRVNAELAALMPQPSRNMGNMFHPQFGTVSPNRFMHWQPVPYYPPPSNLNGINLLVQPNFHFEEEHNWTLMASPPGPPLTEDEAAGFEFPDLKL</sequence>
<accession>A0AAE9CZY3</accession>
<organism evidence="1 2">
    <name type="scientific">Caenorhabditis briggsae</name>
    <dbReference type="NCBI Taxonomy" id="6238"/>
    <lineage>
        <taxon>Eukaryota</taxon>
        <taxon>Metazoa</taxon>
        <taxon>Ecdysozoa</taxon>
        <taxon>Nematoda</taxon>
        <taxon>Chromadorea</taxon>
        <taxon>Rhabditida</taxon>
        <taxon>Rhabditina</taxon>
        <taxon>Rhabditomorpha</taxon>
        <taxon>Rhabditoidea</taxon>
        <taxon>Rhabditidae</taxon>
        <taxon>Peloderinae</taxon>
        <taxon>Caenorhabditis</taxon>
    </lineage>
</organism>
<name>A0AAE9CZY3_CAEBR</name>
<evidence type="ECO:0000313" key="1">
    <source>
        <dbReference type="EMBL" id="ULT88530.1"/>
    </source>
</evidence>
<reference evidence="1 2" key="1">
    <citation type="submission" date="2022-02" db="EMBL/GenBank/DDBJ databases">
        <title>Chromosome-level reference genomes for two strains of Caenorhabditis briggsae: an improved platform for comparative genomics.</title>
        <authorList>
            <person name="Stevens L."/>
            <person name="Andersen E.C."/>
        </authorList>
    </citation>
    <scope>NUCLEOTIDE SEQUENCE [LARGE SCALE GENOMIC DNA]</scope>
    <source>
        <strain evidence="1">QX1410_ONT</strain>
        <tissue evidence="1">Whole-organism</tissue>
    </source>
</reference>
<dbReference type="EMBL" id="CP090895">
    <property type="protein sequence ID" value="ULT88530.1"/>
    <property type="molecule type" value="Genomic_DNA"/>
</dbReference>
<protein>
    <submittedName>
        <fullName evidence="1">Uncharacterized protein</fullName>
    </submittedName>
</protein>
<dbReference type="Proteomes" id="UP000827892">
    <property type="component" value="Chromosome V"/>
</dbReference>
<proteinExistence type="predicted"/>
<dbReference type="AlphaFoldDB" id="A0AAE9CZY3"/>
<gene>
    <name evidence="1" type="ORF">L3Y34_007619</name>
</gene>
<evidence type="ECO:0000313" key="2">
    <source>
        <dbReference type="Proteomes" id="UP000827892"/>
    </source>
</evidence>